<dbReference type="Gene3D" id="1.10.10.10">
    <property type="entry name" value="Winged helix-like DNA-binding domain superfamily/Winged helix DNA-binding domain"/>
    <property type="match status" value="1"/>
</dbReference>
<dbReference type="SUPFAM" id="SSF46785">
    <property type="entry name" value="Winged helix' DNA-binding domain"/>
    <property type="match status" value="1"/>
</dbReference>
<proteinExistence type="inferred from homology"/>
<evidence type="ECO:0000256" key="1">
    <source>
        <dbReference type="ARBA" id="ARBA00009437"/>
    </source>
</evidence>
<dbReference type="InterPro" id="IPR036388">
    <property type="entry name" value="WH-like_DNA-bd_sf"/>
</dbReference>
<evidence type="ECO:0000256" key="4">
    <source>
        <dbReference type="ARBA" id="ARBA00023163"/>
    </source>
</evidence>
<dbReference type="InterPro" id="IPR005119">
    <property type="entry name" value="LysR_subst-bd"/>
</dbReference>
<dbReference type="InterPro" id="IPR050950">
    <property type="entry name" value="HTH-type_LysR_regulators"/>
</dbReference>
<dbReference type="Pfam" id="PF03466">
    <property type="entry name" value="LysR_substrate"/>
    <property type="match status" value="1"/>
</dbReference>
<dbReference type="GO" id="GO:0005829">
    <property type="term" value="C:cytosol"/>
    <property type="evidence" value="ECO:0007669"/>
    <property type="project" value="TreeGrafter"/>
</dbReference>
<keyword evidence="4" id="KW-0804">Transcription</keyword>
<dbReference type="Pfam" id="PF00126">
    <property type="entry name" value="HTH_1"/>
    <property type="match status" value="1"/>
</dbReference>
<dbReference type="InterPro" id="IPR036390">
    <property type="entry name" value="WH_DNA-bd_sf"/>
</dbReference>
<dbReference type="GO" id="GO:0003700">
    <property type="term" value="F:DNA-binding transcription factor activity"/>
    <property type="evidence" value="ECO:0007669"/>
    <property type="project" value="InterPro"/>
</dbReference>
<organism evidence="6 7">
    <name type="scientific">Burkholderia contaminans</name>
    <dbReference type="NCBI Taxonomy" id="488447"/>
    <lineage>
        <taxon>Bacteria</taxon>
        <taxon>Pseudomonadati</taxon>
        <taxon>Pseudomonadota</taxon>
        <taxon>Betaproteobacteria</taxon>
        <taxon>Burkholderiales</taxon>
        <taxon>Burkholderiaceae</taxon>
        <taxon>Burkholderia</taxon>
        <taxon>Burkholderia cepacia complex</taxon>
    </lineage>
</organism>
<evidence type="ECO:0000256" key="2">
    <source>
        <dbReference type="ARBA" id="ARBA00023015"/>
    </source>
</evidence>
<reference evidence="6 7" key="1">
    <citation type="submission" date="2018-08" db="EMBL/GenBank/DDBJ databases">
        <title>Comparative analysis of Burkholderia isolates from Puerto Rico.</title>
        <authorList>
            <person name="Hall C."/>
            <person name="Sahl J."/>
            <person name="Wagner D."/>
        </authorList>
    </citation>
    <scope>NUCLEOTIDE SEQUENCE [LARGE SCALE GENOMIC DNA]</scope>
    <source>
        <strain evidence="6 7">Bp9025</strain>
    </source>
</reference>
<dbReference type="AlphaFoldDB" id="A0A3N8PTL2"/>
<evidence type="ECO:0000313" key="7">
    <source>
        <dbReference type="Proteomes" id="UP000277921"/>
    </source>
</evidence>
<keyword evidence="3" id="KW-0238">DNA-binding</keyword>
<dbReference type="RefSeq" id="WP_124580041.1">
    <property type="nucleotide sequence ID" value="NZ_QTQV01000009.1"/>
</dbReference>
<dbReference type="SUPFAM" id="SSF53850">
    <property type="entry name" value="Periplasmic binding protein-like II"/>
    <property type="match status" value="1"/>
</dbReference>
<dbReference type="PROSITE" id="PS50931">
    <property type="entry name" value="HTH_LYSR"/>
    <property type="match status" value="1"/>
</dbReference>
<gene>
    <name evidence="6" type="ORF">DF051_17550</name>
</gene>
<dbReference type="GO" id="GO:0003677">
    <property type="term" value="F:DNA binding"/>
    <property type="evidence" value="ECO:0007669"/>
    <property type="project" value="UniProtKB-KW"/>
</dbReference>
<evidence type="ECO:0000259" key="5">
    <source>
        <dbReference type="PROSITE" id="PS50931"/>
    </source>
</evidence>
<keyword evidence="2" id="KW-0805">Transcription regulation</keyword>
<comment type="caution">
    <text evidence="6">The sequence shown here is derived from an EMBL/GenBank/DDBJ whole genome shotgun (WGS) entry which is preliminary data.</text>
</comment>
<evidence type="ECO:0000313" key="6">
    <source>
        <dbReference type="EMBL" id="RQT14952.1"/>
    </source>
</evidence>
<dbReference type="PANTHER" id="PTHR30419">
    <property type="entry name" value="HTH-TYPE TRANSCRIPTIONAL REGULATOR YBHD"/>
    <property type="match status" value="1"/>
</dbReference>
<dbReference type="EMBL" id="QTQV01000009">
    <property type="protein sequence ID" value="RQT14952.1"/>
    <property type="molecule type" value="Genomic_DNA"/>
</dbReference>
<sequence>MLNFDRLRLLHKLSVLGSVSAVAEAVHLSRPAVSKQLALLHDEVEVELVQRSGRGIQLTPAGVQLAARAGELMELFESIESDLAAARLEVIGEFRIGSFSSLASSVIPLAIRELQKAHPRLNILVTELEPLEGLRAAASKQMDMAIVDDTVGTEASGNTLEFHPLCADNSEAVVSSKHRLANRSFIQIAELANERWAMSQAVGSFPYRALIAKACTAAGFTPNVTASASLPVALEMVRSAGVIAVLPRLALRHVENDPDFRVIPVEPPIQRHALIAVLRGGMKRPAIAAVSKALINVAETLAATR</sequence>
<comment type="similarity">
    <text evidence="1">Belongs to the LysR transcriptional regulatory family.</text>
</comment>
<dbReference type="InterPro" id="IPR000847">
    <property type="entry name" value="LysR_HTH_N"/>
</dbReference>
<protein>
    <submittedName>
        <fullName evidence="6">LysR family transcriptional regulator</fullName>
    </submittedName>
</protein>
<feature type="domain" description="HTH lysR-type" evidence="5">
    <location>
        <begin position="2"/>
        <end position="59"/>
    </location>
</feature>
<name>A0A3N8PTL2_9BURK</name>
<dbReference type="Gene3D" id="3.40.190.10">
    <property type="entry name" value="Periplasmic binding protein-like II"/>
    <property type="match status" value="2"/>
</dbReference>
<evidence type="ECO:0000256" key="3">
    <source>
        <dbReference type="ARBA" id="ARBA00023125"/>
    </source>
</evidence>
<dbReference type="Proteomes" id="UP000277921">
    <property type="component" value="Unassembled WGS sequence"/>
</dbReference>
<accession>A0A3N8PTL2</accession>